<proteinExistence type="predicted"/>
<keyword evidence="2" id="KW-0645">Protease</keyword>
<dbReference type="GO" id="GO:0006915">
    <property type="term" value="P:apoptotic process"/>
    <property type="evidence" value="ECO:0007669"/>
    <property type="project" value="UniProtKB-KW"/>
</dbReference>
<dbReference type="Pfam" id="PF00656">
    <property type="entry name" value="Peptidase_C14"/>
    <property type="match status" value="1"/>
</dbReference>
<evidence type="ECO:0000256" key="1">
    <source>
        <dbReference type="ARBA" id="ARBA00022703"/>
    </source>
</evidence>
<comment type="caution">
    <text evidence="4">The sequence shown here is derived from an EMBL/GenBank/DDBJ whole genome shotgun (WGS) entry which is preliminary data.</text>
</comment>
<dbReference type="EMBL" id="RBNI01027645">
    <property type="protein sequence ID" value="RUO95620.1"/>
    <property type="molecule type" value="Genomic_DNA"/>
</dbReference>
<name>A0A432ZYT7_9FUNG</name>
<feature type="domain" description="Peptidase C14 caspase" evidence="3">
    <location>
        <begin position="12"/>
        <end position="195"/>
    </location>
</feature>
<dbReference type="GO" id="GO:0006508">
    <property type="term" value="P:proteolysis"/>
    <property type="evidence" value="ECO:0007669"/>
    <property type="project" value="InterPro"/>
</dbReference>
<organism evidence="4 5">
    <name type="scientific">Jimgerdemannia flammicorona</name>
    <dbReference type="NCBI Taxonomy" id="994334"/>
    <lineage>
        <taxon>Eukaryota</taxon>
        <taxon>Fungi</taxon>
        <taxon>Fungi incertae sedis</taxon>
        <taxon>Mucoromycota</taxon>
        <taxon>Mucoromycotina</taxon>
        <taxon>Endogonomycetes</taxon>
        <taxon>Endogonales</taxon>
        <taxon>Endogonaceae</taxon>
        <taxon>Jimgerdemannia</taxon>
    </lineage>
</organism>
<dbReference type="AlphaFoldDB" id="A0A432ZYT7"/>
<dbReference type="Proteomes" id="UP000268093">
    <property type="component" value="Unassembled WGS sequence"/>
</dbReference>
<keyword evidence="1" id="KW-0053">Apoptosis</keyword>
<evidence type="ECO:0000256" key="2">
    <source>
        <dbReference type="ARBA" id="ARBA00022807"/>
    </source>
</evidence>
<sequence>MSEITFDPTHAYAIVIGTGTNKHGEISRNYESTINDAICIKNILIKICKYSENQVEFLVGKQAIYEAIETAFVNTRKCIEKNNDDNAMVVVFFSGHGTSKKLFPFGRDMFIDGNFLYGNITLATRVLLLINACYSGSFIPNLFSDRQRQRLSLYYGVSIISASKLEAETAYLSKDKSTTYSPFTIGLVQAFRGENFPVGYYQYSLDEFELSRDTTQKITSTVPIVNNYNGYVNVRGINMQGATFGPGANFSIINN</sequence>
<keyword evidence="5" id="KW-1185">Reference proteome</keyword>
<dbReference type="GO" id="GO:0004197">
    <property type="term" value="F:cysteine-type endopeptidase activity"/>
    <property type="evidence" value="ECO:0007669"/>
    <property type="project" value="InterPro"/>
</dbReference>
<keyword evidence="2" id="KW-0788">Thiol protease</keyword>
<gene>
    <name evidence="4" type="ORF">BC936DRAFT_143607</name>
</gene>
<accession>A0A432ZYT7</accession>
<dbReference type="InterPro" id="IPR029030">
    <property type="entry name" value="Caspase-like_dom_sf"/>
</dbReference>
<dbReference type="InterPro" id="IPR011600">
    <property type="entry name" value="Pept_C14_caspase"/>
</dbReference>
<evidence type="ECO:0000259" key="3">
    <source>
        <dbReference type="Pfam" id="PF00656"/>
    </source>
</evidence>
<evidence type="ECO:0000313" key="4">
    <source>
        <dbReference type="EMBL" id="RUO95620.1"/>
    </source>
</evidence>
<protein>
    <recommendedName>
        <fullName evidence="3">Peptidase C14 caspase domain-containing protein</fullName>
    </recommendedName>
</protein>
<keyword evidence="2" id="KW-0378">Hydrolase</keyword>
<evidence type="ECO:0000313" key="5">
    <source>
        <dbReference type="Proteomes" id="UP000268093"/>
    </source>
</evidence>
<dbReference type="SUPFAM" id="SSF52129">
    <property type="entry name" value="Caspase-like"/>
    <property type="match status" value="1"/>
</dbReference>
<dbReference type="Gene3D" id="3.40.50.1460">
    <property type="match status" value="1"/>
</dbReference>
<reference evidence="4 5" key="1">
    <citation type="journal article" date="2018" name="New Phytol.">
        <title>Phylogenomics of Endogonaceae and evolution of mycorrhizas within Mucoromycota.</title>
        <authorList>
            <person name="Chang Y."/>
            <person name="Desiro A."/>
            <person name="Na H."/>
            <person name="Sandor L."/>
            <person name="Lipzen A."/>
            <person name="Clum A."/>
            <person name="Barry K."/>
            <person name="Grigoriev I.V."/>
            <person name="Martin F.M."/>
            <person name="Stajich J.E."/>
            <person name="Smith M.E."/>
            <person name="Bonito G."/>
            <person name="Spatafora J.W."/>
        </authorList>
    </citation>
    <scope>NUCLEOTIDE SEQUENCE [LARGE SCALE GENOMIC DNA]</scope>
    <source>
        <strain evidence="4 5">GMNB39</strain>
    </source>
</reference>